<evidence type="ECO:0000256" key="3">
    <source>
        <dbReference type="ARBA" id="ARBA00023163"/>
    </source>
</evidence>
<dbReference type="PANTHER" id="PTHR30055">
    <property type="entry name" value="HTH-TYPE TRANSCRIPTIONAL REGULATOR RUTR"/>
    <property type="match status" value="1"/>
</dbReference>
<evidence type="ECO:0000313" key="7">
    <source>
        <dbReference type="Proteomes" id="UP000240739"/>
    </source>
</evidence>
<dbReference type="InterPro" id="IPR050109">
    <property type="entry name" value="HTH-type_TetR-like_transc_reg"/>
</dbReference>
<evidence type="ECO:0000256" key="4">
    <source>
        <dbReference type="PROSITE-ProRule" id="PRU00335"/>
    </source>
</evidence>
<proteinExistence type="predicted"/>
<dbReference type="InterPro" id="IPR036271">
    <property type="entry name" value="Tet_transcr_reg_TetR-rel_C_sf"/>
</dbReference>
<dbReference type="PANTHER" id="PTHR30055:SF234">
    <property type="entry name" value="HTH-TYPE TRANSCRIPTIONAL REGULATOR BETI"/>
    <property type="match status" value="1"/>
</dbReference>
<feature type="DNA-binding region" description="H-T-H motif" evidence="4">
    <location>
        <begin position="313"/>
        <end position="332"/>
    </location>
</feature>
<dbReference type="SUPFAM" id="SSF46689">
    <property type="entry name" value="Homeodomain-like"/>
    <property type="match status" value="2"/>
</dbReference>
<keyword evidence="2 4" id="KW-0238">DNA-binding</keyword>
<protein>
    <recommendedName>
        <fullName evidence="5">HTH tetR-type domain-containing protein</fullName>
    </recommendedName>
</protein>
<dbReference type="Pfam" id="PF00440">
    <property type="entry name" value="TetR_N"/>
    <property type="match status" value="2"/>
</dbReference>
<dbReference type="EMBL" id="PYYB01000001">
    <property type="protein sequence ID" value="PTL59755.1"/>
    <property type="molecule type" value="Genomic_DNA"/>
</dbReference>
<feature type="domain" description="HTH tetR-type" evidence="5">
    <location>
        <begin position="290"/>
        <end position="350"/>
    </location>
</feature>
<dbReference type="Proteomes" id="UP000240739">
    <property type="component" value="Unassembled WGS sequence"/>
</dbReference>
<dbReference type="InterPro" id="IPR009057">
    <property type="entry name" value="Homeodomain-like_sf"/>
</dbReference>
<accession>A0A2T4UKL4</accession>
<evidence type="ECO:0000256" key="1">
    <source>
        <dbReference type="ARBA" id="ARBA00023015"/>
    </source>
</evidence>
<reference evidence="6 7" key="1">
    <citation type="submission" date="2018-03" db="EMBL/GenBank/DDBJ databases">
        <title>Aquarubrobacter algicola gen. nov., sp. nov., a novel actinobacterium isolated from shallow eutrophic lake during the end of cyanobacterial harmful algal blooms.</title>
        <authorList>
            <person name="Chun S.J."/>
        </authorList>
    </citation>
    <scope>NUCLEOTIDE SEQUENCE [LARGE SCALE GENOMIC DNA]</scope>
    <source>
        <strain evidence="6 7">Seoho-28</strain>
    </source>
</reference>
<dbReference type="SUPFAM" id="SSF48498">
    <property type="entry name" value="Tetracyclin repressor-like, C-terminal domain"/>
    <property type="match status" value="1"/>
</dbReference>
<keyword evidence="3" id="KW-0804">Transcription</keyword>
<dbReference type="AlphaFoldDB" id="A0A2T4UKL4"/>
<sequence>MQRSDTFRSLITPETRFCGRATEQLLSRSGSDIGRRHRTGRPVHGAALSSCPVPASAPNATRETLVEHGLAALLEVTPAQLVSAVGLKDVARRAGVGVTTIYHHFGNVEGFANAIVARVFDPDAFPSAGIADLIGEITAGRFPFEEAKVLHGSDLERLSHDPELRLRLGLWAFGGPGVQEAYRSFLRATEEPLQAQCAAMFAAWEREPQPPFDLASYVAAQVALTVGASVRHIVDPERMDADRFARAGAALTTALTRTSGDPRTLDDRLAEINYYPLHAARARSGTPRQQASRTRLLEAAAMLFARDGHEETTVPKIAKQARVSTSTAYALFSSVEDVAVALLQHQAADHLGPSGVAPSDPLAALLHVVRRVAAFFTPRVGFLAPYGQRLLVGRVAKDDAIVSVLTDAVFTAQEQGVVRADVEVARATLVLGGALVGAVLTRPARGADGAVEEFRALLLPGLLSPQGLRELLTASD</sequence>
<feature type="DNA-binding region" description="H-T-H motif" evidence="4">
    <location>
        <begin position="86"/>
        <end position="105"/>
    </location>
</feature>
<evidence type="ECO:0000256" key="2">
    <source>
        <dbReference type="ARBA" id="ARBA00023125"/>
    </source>
</evidence>
<comment type="caution">
    <text evidence="6">The sequence shown here is derived from an EMBL/GenBank/DDBJ whole genome shotgun (WGS) entry which is preliminary data.</text>
</comment>
<dbReference type="InterPro" id="IPR001647">
    <property type="entry name" value="HTH_TetR"/>
</dbReference>
<feature type="domain" description="HTH tetR-type" evidence="5">
    <location>
        <begin position="59"/>
        <end position="123"/>
    </location>
</feature>
<dbReference type="Gene3D" id="1.10.357.10">
    <property type="entry name" value="Tetracycline Repressor, domain 2"/>
    <property type="match status" value="2"/>
</dbReference>
<evidence type="ECO:0000259" key="5">
    <source>
        <dbReference type="PROSITE" id="PS50977"/>
    </source>
</evidence>
<name>A0A2T4UKL4_9ACTN</name>
<evidence type="ECO:0000313" key="6">
    <source>
        <dbReference type="EMBL" id="PTL59755.1"/>
    </source>
</evidence>
<dbReference type="GO" id="GO:0000976">
    <property type="term" value="F:transcription cis-regulatory region binding"/>
    <property type="evidence" value="ECO:0007669"/>
    <property type="project" value="TreeGrafter"/>
</dbReference>
<dbReference type="PROSITE" id="PS50977">
    <property type="entry name" value="HTH_TETR_2"/>
    <property type="match status" value="2"/>
</dbReference>
<keyword evidence="1" id="KW-0805">Transcription regulation</keyword>
<dbReference type="GO" id="GO:0003700">
    <property type="term" value="F:DNA-binding transcription factor activity"/>
    <property type="evidence" value="ECO:0007669"/>
    <property type="project" value="TreeGrafter"/>
</dbReference>
<organism evidence="6 7">
    <name type="scientific">Paraconexibacter algicola</name>
    <dbReference type="NCBI Taxonomy" id="2133960"/>
    <lineage>
        <taxon>Bacteria</taxon>
        <taxon>Bacillati</taxon>
        <taxon>Actinomycetota</taxon>
        <taxon>Thermoleophilia</taxon>
        <taxon>Solirubrobacterales</taxon>
        <taxon>Paraconexibacteraceae</taxon>
        <taxon>Paraconexibacter</taxon>
    </lineage>
</organism>
<gene>
    <name evidence="6" type="ORF">C7Y72_08860</name>
</gene>
<keyword evidence="7" id="KW-1185">Reference proteome</keyword>